<dbReference type="Pfam" id="PF00578">
    <property type="entry name" value="AhpC-TSA"/>
    <property type="match status" value="1"/>
</dbReference>
<reference evidence="7 8" key="1">
    <citation type="submission" date="2018-09" db="EMBL/GenBank/DDBJ databases">
        <title>Arachidicoccus sp. nov., a bacterium isolated from soil.</title>
        <authorList>
            <person name="Weon H.-Y."/>
            <person name="Kwon S.-W."/>
            <person name="Lee S.A."/>
        </authorList>
    </citation>
    <scope>NUCLEOTIDE SEQUENCE [LARGE SCALE GENOMIC DNA]</scope>
    <source>
        <strain evidence="7 8">KIS59-12</strain>
    </source>
</reference>
<keyword evidence="8" id="KW-1185">Reference proteome</keyword>
<evidence type="ECO:0000256" key="1">
    <source>
        <dbReference type="ARBA" id="ARBA00004196"/>
    </source>
</evidence>
<feature type="chain" id="PRO_5017419427" evidence="5">
    <location>
        <begin position="22"/>
        <end position="367"/>
    </location>
</feature>
<dbReference type="InterPro" id="IPR025380">
    <property type="entry name" value="DUF4369"/>
</dbReference>
<dbReference type="InterPro" id="IPR000866">
    <property type="entry name" value="AhpC/TSA"/>
</dbReference>
<name>A0A386HP97_9BACT</name>
<gene>
    <name evidence="7" type="ORF">D6B99_07540</name>
</gene>
<dbReference type="InterPro" id="IPR036249">
    <property type="entry name" value="Thioredoxin-like_sf"/>
</dbReference>
<keyword evidence="4" id="KW-0676">Redox-active center</keyword>
<dbReference type="PANTHER" id="PTHR42852:SF6">
    <property type="entry name" value="THIOL:DISULFIDE INTERCHANGE PROTEIN DSBE"/>
    <property type="match status" value="1"/>
</dbReference>
<evidence type="ECO:0000259" key="6">
    <source>
        <dbReference type="PROSITE" id="PS51352"/>
    </source>
</evidence>
<accession>A0A386HP97</accession>
<feature type="signal peptide" evidence="5">
    <location>
        <begin position="1"/>
        <end position="21"/>
    </location>
</feature>
<feature type="domain" description="Thioredoxin" evidence="6">
    <location>
        <begin position="229"/>
        <end position="367"/>
    </location>
</feature>
<comment type="subcellular location">
    <subcellularLocation>
        <location evidence="1">Cell envelope</location>
    </subcellularLocation>
</comment>
<evidence type="ECO:0000256" key="2">
    <source>
        <dbReference type="ARBA" id="ARBA00022748"/>
    </source>
</evidence>
<dbReference type="PROSITE" id="PS00194">
    <property type="entry name" value="THIOREDOXIN_1"/>
    <property type="match status" value="1"/>
</dbReference>
<dbReference type="PANTHER" id="PTHR42852">
    <property type="entry name" value="THIOL:DISULFIDE INTERCHANGE PROTEIN DSBE"/>
    <property type="match status" value="1"/>
</dbReference>
<dbReference type="GO" id="GO:0017004">
    <property type="term" value="P:cytochrome complex assembly"/>
    <property type="evidence" value="ECO:0007669"/>
    <property type="project" value="UniProtKB-KW"/>
</dbReference>
<evidence type="ECO:0000256" key="3">
    <source>
        <dbReference type="ARBA" id="ARBA00023157"/>
    </source>
</evidence>
<sequence length="367" mass="41700">MNCLKNIITLVLFLTPAIIFAQENTFILKGHVEHFSNGKVILTSKDGNIRDSTKTVNGNFTFKGKLQNPVYAYLRIGDNLQQVSFFLESKNMRVELNKDSLQNAVFSGSPETNSWEDYRKVFHKISMRAGPYYHLVDSLNKASNGKLDSSDKAISKAALDKLQDYDMKMHKQYVLQHKNSVVCPFIIIDHFVNYFEFKQAEELFALVTPAIKNSFYGKKLSDAIKIANRTTIGTSPTFSQIDSAGKVMNLQDFRGQYVLVDFWASWCGPCRRENPNVLAAYKKYHPLGFTVVGVSLDNNKKAWLNAVHHDNLEWTQLCDLKGWENEAAVKFGVKVVPTNFLLDKNGKIIAKNLRGEDLQNKLKDLLK</sequence>
<dbReference type="KEGG" id="ark:D6B99_07540"/>
<dbReference type="OrthoDB" id="750178at2"/>
<dbReference type="RefSeq" id="WP_119986626.1">
    <property type="nucleotide sequence ID" value="NZ_CP032489.1"/>
</dbReference>
<evidence type="ECO:0000313" key="8">
    <source>
        <dbReference type="Proteomes" id="UP000266118"/>
    </source>
</evidence>
<keyword evidence="3" id="KW-1015">Disulfide bond</keyword>
<dbReference type="Pfam" id="PF14289">
    <property type="entry name" value="DUF4369"/>
    <property type="match status" value="1"/>
</dbReference>
<dbReference type="InterPro" id="IPR017937">
    <property type="entry name" value="Thioredoxin_CS"/>
</dbReference>
<dbReference type="Gene3D" id="3.40.30.10">
    <property type="entry name" value="Glutaredoxin"/>
    <property type="match status" value="1"/>
</dbReference>
<dbReference type="InterPro" id="IPR050553">
    <property type="entry name" value="Thioredoxin_ResA/DsbE_sf"/>
</dbReference>
<evidence type="ECO:0000256" key="5">
    <source>
        <dbReference type="SAM" id="SignalP"/>
    </source>
</evidence>
<evidence type="ECO:0000313" key="7">
    <source>
        <dbReference type="EMBL" id="AYD47469.1"/>
    </source>
</evidence>
<evidence type="ECO:0000256" key="4">
    <source>
        <dbReference type="ARBA" id="ARBA00023284"/>
    </source>
</evidence>
<dbReference type="SUPFAM" id="SSF52833">
    <property type="entry name" value="Thioredoxin-like"/>
    <property type="match status" value="1"/>
</dbReference>
<keyword evidence="2" id="KW-0201">Cytochrome c-type biogenesis</keyword>
<dbReference type="EMBL" id="CP032489">
    <property type="protein sequence ID" value="AYD47469.1"/>
    <property type="molecule type" value="Genomic_DNA"/>
</dbReference>
<keyword evidence="5" id="KW-0732">Signal</keyword>
<dbReference type="GO" id="GO:0030313">
    <property type="term" value="C:cell envelope"/>
    <property type="evidence" value="ECO:0007669"/>
    <property type="project" value="UniProtKB-SubCell"/>
</dbReference>
<dbReference type="CDD" id="cd02966">
    <property type="entry name" value="TlpA_like_family"/>
    <property type="match status" value="1"/>
</dbReference>
<dbReference type="Proteomes" id="UP000266118">
    <property type="component" value="Chromosome"/>
</dbReference>
<protein>
    <submittedName>
        <fullName evidence="7">DUF4369 domain-containing protein</fullName>
    </submittedName>
</protein>
<dbReference type="PROSITE" id="PS51352">
    <property type="entry name" value="THIOREDOXIN_2"/>
    <property type="match status" value="1"/>
</dbReference>
<organism evidence="7 8">
    <name type="scientific">Arachidicoccus soli</name>
    <dbReference type="NCBI Taxonomy" id="2341117"/>
    <lineage>
        <taxon>Bacteria</taxon>
        <taxon>Pseudomonadati</taxon>
        <taxon>Bacteroidota</taxon>
        <taxon>Chitinophagia</taxon>
        <taxon>Chitinophagales</taxon>
        <taxon>Chitinophagaceae</taxon>
        <taxon>Arachidicoccus</taxon>
    </lineage>
</organism>
<dbReference type="AlphaFoldDB" id="A0A386HP97"/>
<dbReference type="InterPro" id="IPR013766">
    <property type="entry name" value="Thioredoxin_domain"/>
</dbReference>
<proteinExistence type="predicted"/>